<sequence>MKKIIREILQRFGKEQTTSDDSWANDIDLTVAEMQSKEGIRLCPVCITSMPKARRKFMNQECRVSLKIDKKQANGTAVLRPADSIGVEKGKLQENAVYKDIQMIPTKQGYWMSHRYLHALFWGYKHYDSKFYMRVDDDYFVCLNNLYNDLQYRTKEKLFYWGYLGCDPKMVAIDEGFVIVSIDLAKEFMKRNNSMCCYPMGGHMIGIENLFITQWRRNLLFLNVIATKYKPHRPDKAGSEQILSHYGLSGRVQDRKCDETNYPNICSFHVTKSVALHFTNLEKGFIRCGSNFQVLTFPPILKKAEDGKSRSGISINVIVLDSISRPHLYRTLPRAVETFRKINQDPNIKATAMDFELFQSIGQQTFENLRPFLSGVLKNDNEISASGENMKAP</sequence>
<evidence type="ECO:0000313" key="1">
    <source>
        <dbReference type="EMBL" id="KAJ7387792.1"/>
    </source>
</evidence>
<proteinExistence type="predicted"/>
<comment type="caution">
    <text evidence="1">The sequence shown here is derived from an EMBL/GenBank/DDBJ whole genome shotgun (WGS) entry which is preliminary data.</text>
</comment>
<evidence type="ECO:0000313" key="2">
    <source>
        <dbReference type="Proteomes" id="UP001163046"/>
    </source>
</evidence>
<reference evidence="1" key="1">
    <citation type="submission" date="2023-01" db="EMBL/GenBank/DDBJ databases">
        <title>Genome assembly of the deep-sea coral Lophelia pertusa.</title>
        <authorList>
            <person name="Herrera S."/>
            <person name="Cordes E."/>
        </authorList>
    </citation>
    <scope>NUCLEOTIDE SEQUENCE</scope>
    <source>
        <strain evidence="1">USNM1676648</strain>
        <tissue evidence="1">Polyp</tissue>
    </source>
</reference>
<dbReference type="OrthoDB" id="5971732at2759"/>
<evidence type="ECO:0008006" key="3">
    <source>
        <dbReference type="Google" id="ProtNLM"/>
    </source>
</evidence>
<dbReference type="PANTHER" id="PTHR10974">
    <property type="entry name" value="FI08016P-RELATED"/>
    <property type="match status" value="1"/>
</dbReference>
<name>A0A9X0D575_9CNID</name>
<dbReference type="EMBL" id="MU825873">
    <property type="protein sequence ID" value="KAJ7387792.1"/>
    <property type="molecule type" value="Genomic_DNA"/>
</dbReference>
<organism evidence="1 2">
    <name type="scientific">Desmophyllum pertusum</name>
    <dbReference type="NCBI Taxonomy" id="174260"/>
    <lineage>
        <taxon>Eukaryota</taxon>
        <taxon>Metazoa</taxon>
        <taxon>Cnidaria</taxon>
        <taxon>Anthozoa</taxon>
        <taxon>Hexacorallia</taxon>
        <taxon>Scleractinia</taxon>
        <taxon>Caryophylliina</taxon>
        <taxon>Caryophylliidae</taxon>
        <taxon>Desmophyllum</taxon>
    </lineage>
</organism>
<dbReference type="AlphaFoldDB" id="A0A9X0D575"/>
<gene>
    <name evidence="1" type="ORF">OS493_001136</name>
</gene>
<dbReference type="PANTHER" id="PTHR10974:SF39">
    <property type="entry name" value="E2F TRANSCRIPTION FACTOR CC-MB DOMAIN-CONTAINING PROTEIN"/>
    <property type="match status" value="1"/>
</dbReference>
<dbReference type="GO" id="GO:0005615">
    <property type="term" value="C:extracellular space"/>
    <property type="evidence" value="ECO:0007669"/>
    <property type="project" value="TreeGrafter"/>
</dbReference>
<dbReference type="Gene3D" id="3.90.550.50">
    <property type="match status" value="1"/>
</dbReference>
<dbReference type="Proteomes" id="UP001163046">
    <property type="component" value="Unassembled WGS sequence"/>
</dbReference>
<keyword evidence="2" id="KW-1185">Reference proteome</keyword>
<protein>
    <recommendedName>
        <fullName evidence="3">Hexosyltransferase</fullName>
    </recommendedName>
</protein>
<dbReference type="InterPro" id="IPR004245">
    <property type="entry name" value="DUF229"/>
</dbReference>
<dbReference type="Pfam" id="PF02995">
    <property type="entry name" value="DUF229"/>
    <property type="match status" value="1"/>
</dbReference>
<accession>A0A9X0D575</accession>